<dbReference type="RefSeq" id="XP_033455863.1">
    <property type="nucleotide sequence ID" value="XM_033605829.1"/>
</dbReference>
<proteinExistence type="predicted"/>
<evidence type="ECO:0000313" key="2">
    <source>
        <dbReference type="Proteomes" id="UP000504637"/>
    </source>
</evidence>
<reference evidence="3" key="2">
    <citation type="submission" date="2020-04" db="EMBL/GenBank/DDBJ databases">
        <authorList>
            <consortium name="NCBI Genome Project"/>
        </authorList>
    </citation>
    <scope>NUCLEOTIDE SEQUENCE</scope>
    <source>
        <strain evidence="3">CBS 342.82</strain>
    </source>
</reference>
<gene>
    <name evidence="3" type="ORF">K489DRAFT_384314</name>
</gene>
<dbReference type="InterPro" id="IPR002347">
    <property type="entry name" value="SDR_fam"/>
</dbReference>
<evidence type="ECO:0000313" key="3">
    <source>
        <dbReference type="RefSeq" id="XP_033455863.1"/>
    </source>
</evidence>
<dbReference type="SUPFAM" id="SSF51735">
    <property type="entry name" value="NAD(P)-binding Rossmann-fold domains"/>
    <property type="match status" value="1"/>
</dbReference>
<organism evidence="3">
    <name type="scientific">Dissoconium aciculare CBS 342.82</name>
    <dbReference type="NCBI Taxonomy" id="1314786"/>
    <lineage>
        <taxon>Eukaryota</taxon>
        <taxon>Fungi</taxon>
        <taxon>Dikarya</taxon>
        <taxon>Ascomycota</taxon>
        <taxon>Pezizomycotina</taxon>
        <taxon>Dothideomycetes</taxon>
        <taxon>Dothideomycetidae</taxon>
        <taxon>Mycosphaerellales</taxon>
        <taxon>Dissoconiaceae</taxon>
        <taxon>Dissoconium</taxon>
    </lineage>
</organism>
<dbReference type="OrthoDB" id="542013at2759"/>
<dbReference type="GO" id="GO:0016491">
    <property type="term" value="F:oxidoreductase activity"/>
    <property type="evidence" value="ECO:0007669"/>
    <property type="project" value="UniProtKB-KW"/>
</dbReference>
<name>A0A6J3LW24_9PEZI</name>
<dbReference type="PANTHER" id="PTHR43157:SF31">
    <property type="entry name" value="PHOSPHATIDYLINOSITOL-GLYCAN BIOSYNTHESIS CLASS F PROTEIN"/>
    <property type="match status" value="1"/>
</dbReference>
<dbReference type="PRINTS" id="PR00081">
    <property type="entry name" value="GDHRDH"/>
</dbReference>
<protein>
    <submittedName>
        <fullName evidence="3">NAD(P)-binding protein</fullName>
    </submittedName>
</protein>
<dbReference type="PANTHER" id="PTHR43157">
    <property type="entry name" value="PHOSPHATIDYLINOSITOL-GLYCAN BIOSYNTHESIS CLASS F PROTEIN-RELATED"/>
    <property type="match status" value="1"/>
</dbReference>
<dbReference type="GeneID" id="54363629"/>
<accession>A0A6J3LW24</accession>
<keyword evidence="2" id="KW-1185">Reference proteome</keyword>
<evidence type="ECO:0000256" key="1">
    <source>
        <dbReference type="ARBA" id="ARBA00023002"/>
    </source>
</evidence>
<dbReference type="Pfam" id="PF00106">
    <property type="entry name" value="adh_short"/>
    <property type="match status" value="1"/>
</dbReference>
<dbReference type="InterPro" id="IPR036291">
    <property type="entry name" value="NAD(P)-bd_dom_sf"/>
</dbReference>
<keyword evidence="1" id="KW-0560">Oxidoreductase</keyword>
<dbReference type="Proteomes" id="UP000504637">
    <property type="component" value="Unplaced"/>
</dbReference>
<dbReference type="Gene3D" id="3.40.50.720">
    <property type="entry name" value="NAD(P)-binding Rossmann-like Domain"/>
    <property type="match status" value="1"/>
</dbReference>
<reference evidence="3" key="3">
    <citation type="submission" date="2025-08" db="UniProtKB">
        <authorList>
            <consortium name="RefSeq"/>
        </authorList>
    </citation>
    <scope>IDENTIFICATION</scope>
    <source>
        <strain evidence="3">CBS 342.82</strain>
    </source>
</reference>
<dbReference type="AlphaFoldDB" id="A0A6J3LW24"/>
<reference evidence="3" key="1">
    <citation type="submission" date="2020-01" db="EMBL/GenBank/DDBJ databases">
        <authorList>
            <consortium name="DOE Joint Genome Institute"/>
            <person name="Haridas S."/>
            <person name="Albert R."/>
            <person name="Binder M."/>
            <person name="Bloem J."/>
            <person name="Labutti K."/>
            <person name="Salamov A."/>
            <person name="Andreopoulos B."/>
            <person name="Baker S.E."/>
            <person name="Barry K."/>
            <person name="Bills G."/>
            <person name="Bluhm B.H."/>
            <person name="Cannon C."/>
            <person name="Castanera R."/>
            <person name="Culley D.E."/>
            <person name="Daum C."/>
            <person name="Ezra D."/>
            <person name="Gonzalez J.B."/>
            <person name="Henrissat B."/>
            <person name="Kuo A."/>
            <person name="Liang C."/>
            <person name="Lipzen A."/>
            <person name="Lutzoni F."/>
            <person name="Magnuson J."/>
            <person name="Mondo S."/>
            <person name="Nolan M."/>
            <person name="Ohm R."/>
            <person name="Pangilinan J."/>
            <person name="Park H.-J."/>
            <person name="Ramirez L."/>
            <person name="Alfaro M."/>
            <person name="Sun H."/>
            <person name="Tritt A."/>
            <person name="Yoshinaga Y."/>
            <person name="Zwiers L.-H."/>
            <person name="Turgeon B.G."/>
            <person name="Goodwin S.B."/>
            <person name="Spatafora J.W."/>
            <person name="Crous P.W."/>
            <person name="Grigoriev I.V."/>
        </authorList>
    </citation>
    <scope>NUCLEOTIDE SEQUENCE</scope>
    <source>
        <strain evidence="3">CBS 342.82</strain>
    </source>
</reference>
<sequence>MSLLSFLPTFIKSQFFEHPELPSTDCTGKTIIVTGANVGLGKEAARHFVAMKAANVILACRAVSKGEAARADIEATTKRSGVVQVWQLDLEDHDSIRKFVRRAETLDRLDVVLENAGLQAIQFKLVNGYETDISINVISTFLLGFLILPKLQESARRFAIQPTLTIVASDTHYIAQFPERKAEHIFEALNKSMPSPMERYSTSKLLEIFVVREIAKLAPVDRLQVTVNCVNPGYCHSQLEREMTNRLVSIAKKVVARTTDVGARALVDAALKGPTSHGKYLQDCKVRKCASIVEGNGGSQLQSRVWSELGAELEKIQPGVTASVGAGGKIGKE</sequence>